<dbReference type="EMBL" id="JGZN01000006">
    <property type="protein sequence ID" value="KFI93220.1"/>
    <property type="molecule type" value="Genomic_DNA"/>
</dbReference>
<proteinExistence type="predicted"/>
<protein>
    <submittedName>
        <fullName evidence="1">Uncharacterized protein</fullName>
    </submittedName>
</protein>
<sequence>MNDDIDFGNATCPACGRTVRVERLYTHGRNEHGWTSDDWADLGLNDCTCLRCGERMSLAGAAGHLRRKTPCHRPEARIVPCLGSLGCGRCGVMLVRRHDMEPYCVLSCPDCRAWWPLTRASVGGASVEDDDPHWRDPEVLDAYTRFCESYEDVEALIRTLRILHKDTRDYDRQRRLILDEDVRVLESVEGLDDAADSMDTLRMDLLNDLHKATRPHRYTVMRPRRRVI</sequence>
<comment type="caution">
    <text evidence="1">The sequence shown here is derived from an EMBL/GenBank/DDBJ whole genome shotgun (WGS) entry which is preliminary data.</text>
</comment>
<reference evidence="1 2" key="1">
    <citation type="submission" date="2014-03" db="EMBL/GenBank/DDBJ databases">
        <title>Genomics of Bifidobacteria.</title>
        <authorList>
            <person name="Ventura M."/>
            <person name="Milani C."/>
            <person name="Lugli G.A."/>
        </authorList>
    </citation>
    <scope>NUCLEOTIDE SEQUENCE [LARGE SCALE GENOMIC DNA]</scope>
    <source>
        <strain evidence="1 2">DSM 23967</strain>
    </source>
</reference>
<evidence type="ECO:0000313" key="1">
    <source>
        <dbReference type="EMBL" id="KFI93220.1"/>
    </source>
</evidence>
<dbReference type="Proteomes" id="UP000029066">
    <property type="component" value="Unassembled WGS sequence"/>
</dbReference>
<dbReference type="STRING" id="1437607.BISA_1386"/>
<gene>
    <name evidence="1" type="ORF">BISA_1386</name>
</gene>
<evidence type="ECO:0000313" key="2">
    <source>
        <dbReference type="Proteomes" id="UP000029066"/>
    </source>
</evidence>
<accession>A0A087DCH0</accession>
<name>A0A087DCH0_9BIFI</name>
<dbReference type="AlphaFoldDB" id="A0A087DCH0"/>
<organism evidence="1 2">
    <name type="scientific">Bifidobacterium saguini DSM 23967</name>
    <dbReference type="NCBI Taxonomy" id="1437607"/>
    <lineage>
        <taxon>Bacteria</taxon>
        <taxon>Bacillati</taxon>
        <taxon>Actinomycetota</taxon>
        <taxon>Actinomycetes</taxon>
        <taxon>Bifidobacteriales</taxon>
        <taxon>Bifidobacteriaceae</taxon>
        <taxon>Bifidobacterium</taxon>
    </lineage>
</organism>